<protein>
    <submittedName>
        <fullName evidence="1">Uncharacterized protein</fullName>
    </submittedName>
</protein>
<dbReference type="EMBL" id="JASBWT010000009">
    <property type="protein sequence ID" value="KAJ9101685.1"/>
    <property type="molecule type" value="Genomic_DNA"/>
</dbReference>
<gene>
    <name evidence="1" type="ORF">QFC21_003023</name>
</gene>
<organism evidence="1 2">
    <name type="scientific">Naganishia friedmannii</name>
    <dbReference type="NCBI Taxonomy" id="89922"/>
    <lineage>
        <taxon>Eukaryota</taxon>
        <taxon>Fungi</taxon>
        <taxon>Dikarya</taxon>
        <taxon>Basidiomycota</taxon>
        <taxon>Agaricomycotina</taxon>
        <taxon>Tremellomycetes</taxon>
        <taxon>Filobasidiales</taxon>
        <taxon>Filobasidiaceae</taxon>
        <taxon>Naganishia</taxon>
    </lineage>
</organism>
<reference evidence="1" key="1">
    <citation type="submission" date="2023-04" db="EMBL/GenBank/DDBJ databases">
        <title>Draft Genome sequencing of Naganishia species isolated from polar environments using Oxford Nanopore Technology.</title>
        <authorList>
            <person name="Leo P."/>
            <person name="Venkateswaran K."/>
        </authorList>
    </citation>
    <scope>NUCLEOTIDE SEQUENCE</scope>
    <source>
        <strain evidence="1">MNA-CCFEE 5423</strain>
    </source>
</reference>
<accession>A0ACC2VS32</accession>
<comment type="caution">
    <text evidence="1">The sequence shown here is derived from an EMBL/GenBank/DDBJ whole genome shotgun (WGS) entry which is preliminary data.</text>
</comment>
<name>A0ACC2VS32_9TREE</name>
<keyword evidence="2" id="KW-1185">Reference proteome</keyword>
<proteinExistence type="predicted"/>
<dbReference type="Proteomes" id="UP001227268">
    <property type="component" value="Unassembled WGS sequence"/>
</dbReference>
<sequence>MACGGPYFSKLLLNAILFSVSKFSDRPETYDDPADQSTAGIRFLRRCKDLLGSALDQSSIPTIQAMLLLSSSLFALGYQSAPWLYSGIAIRMIFDLGLQHDGLSPSIKAEDLEVRRRVVWAAFVSDKIISLYQGRAVSFRESDMHVPNRFLDRYEELELWTPFAFGNNLRYPGAPARAVSTFTSLCSLSVIMGQIISHIYAERAKERPERYLETLAEGLERWESQLPPEIRFNPSDPACSVPPPHVMSLQRVNLEYVWGLSIYHILVILLHRPFVESGHLQLSDSALVESCWAKCEKAATSATLALSRYRETFTLARAPYLISYTTYVAATIHVRNAAQRGSQSEAGNLLSICLEGLKENSLTNTGVSKMYDIIRGLMRRLGVVLPHLLPEGNHLQGEGS</sequence>
<evidence type="ECO:0000313" key="2">
    <source>
        <dbReference type="Proteomes" id="UP001227268"/>
    </source>
</evidence>
<evidence type="ECO:0000313" key="1">
    <source>
        <dbReference type="EMBL" id="KAJ9101685.1"/>
    </source>
</evidence>